<reference evidence="1" key="4">
    <citation type="submission" date="2019-03" db="UniProtKB">
        <authorList>
            <consortium name="EnsemblPlants"/>
        </authorList>
    </citation>
    <scope>IDENTIFICATION</scope>
</reference>
<dbReference type="EnsemblPlants" id="AET7Gv21193900.1">
    <property type="protein sequence ID" value="AET7Gv21193900.1"/>
    <property type="gene ID" value="AET7Gv21193900"/>
</dbReference>
<reference evidence="1" key="5">
    <citation type="journal article" date="2021" name="G3 (Bethesda)">
        <title>Aegilops tauschii genome assembly Aet v5.0 features greater sequence contiguity and improved annotation.</title>
        <authorList>
            <person name="Wang L."/>
            <person name="Zhu T."/>
            <person name="Rodriguez J.C."/>
            <person name="Deal K.R."/>
            <person name="Dubcovsky J."/>
            <person name="McGuire P.E."/>
            <person name="Lux T."/>
            <person name="Spannagl M."/>
            <person name="Mayer K.F.X."/>
            <person name="Baldrich P."/>
            <person name="Meyers B.C."/>
            <person name="Huo N."/>
            <person name="Gu Y.Q."/>
            <person name="Zhou H."/>
            <person name="Devos K.M."/>
            <person name="Bennetzen J.L."/>
            <person name="Unver T."/>
            <person name="Budak H."/>
            <person name="Gulick P.J."/>
            <person name="Galiba G."/>
            <person name="Kalapos B."/>
            <person name="Nelson D.R."/>
            <person name="Li P."/>
            <person name="You F.M."/>
            <person name="Luo M.C."/>
            <person name="Dvorak J."/>
        </authorList>
    </citation>
    <scope>NUCLEOTIDE SEQUENCE [LARGE SCALE GENOMIC DNA]</scope>
    <source>
        <strain evidence="1">cv. AL8/78</strain>
    </source>
</reference>
<keyword evidence="2" id="KW-1185">Reference proteome</keyword>
<organism evidence="1 2">
    <name type="scientific">Aegilops tauschii subsp. strangulata</name>
    <name type="common">Goatgrass</name>
    <dbReference type="NCBI Taxonomy" id="200361"/>
    <lineage>
        <taxon>Eukaryota</taxon>
        <taxon>Viridiplantae</taxon>
        <taxon>Streptophyta</taxon>
        <taxon>Embryophyta</taxon>
        <taxon>Tracheophyta</taxon>
        <taxon>Spermatophyta</taxon>
        <taxon>Magnoliopsida</taxon>
        <taxon>Liliopsida</taxon>
        <taxon>Poales</taxon>
        <taxon>Poaceae</taxon>
        <taxon>BOP clade</taxon>
        <taxon>Pooideae</taxon>
        <taxon>Triticodae</taxon>
        <taxon>Triticeae</taxon>
        <taxon>Triticinae</taxon>
        <taxon>Aegilops</taxon>
    </lineage>
</organism>
<dbReference type="STRING" id="200361.A0A453T1X0"/>
<sequence length="185" mass="19402">TRLFHRSRLAPLRPPPAPDCRMARALSSRAAATLTRRLGARPAAAALGRRANHTRRPGGAMVLELDAAGASPAAAEGSAGALKRRLEEAIDGAMARMSEPEWAPFRPGTSYYAPPRPAGAALGLLELVTRGGGIGVLPPPLSDDEARAVASSSRGYPCSAYFVDGRFPDEEAEGFVEDADLAQED</sequence>
<proteinExistence type="predicted"/>
<dbReference type="AlphaFoldDB" id="A0A453T1X0"/>
<dbReference type="PANTHER" id="PTHR33972">
    <property type="entry name" value="EXPRESSED PROTEIN"/>
    <property type="match status" value="1"/>
</dbReference>
<protein>
    <submittedName>
        <fullName evidence="1">Uncharacterized protein</fullName>
    </submittedName>
</protein>
<evidence type="ECO:0000313" key="1">
    <source>
        <dbReference type="EnsemblPlants" id="AET7Gv21193900.1"/>
    </source>
</evidence>
<dbReference type="PANTHER" id="PTHR33972:SF3">
    <property type="entry name" value="OS06G0661500 PROTEIN"/>
    <property type="match status" value="1"/>
</dbReference>
<name>A0A453T1X0_AEGTS</name>
<accession>A0A453T1X0</accession>
<evidence type="ECO:0000313" key="2">
    <source>
        <dbReference type="Proteomes" id="UP000015105"/>
    </source>
</evidence>
<reference evidence="2" key="1">
    <citation type="journal article" date="2014" name="Science">
        <title>Ancient hybridizations among the ancestral genomes of bread wheat.</title>
        <authorList>
            <consortium name="International Wheat Genome Sequencing Consortium,"/>
            <person name="Marcussen T."/>
            <person name="Sandve S.R."/>
            <person name="Heier L."/>
            <person name="Spannagl M."/>
            <person name="Pfeifer M."/>
            <person name="Jakobsen K.S."/>
            <person name="Wulff B.B."/>
            <person name="Steuernagel B."/>
            <person name="Mayer K.F."/>
            <person name="Olsen O.A."/>
        </authorList>
    </citation>
    <scope>NUCLEOTIDE SEQUENCE [LARGE SCALE GENOMIC DNA]</scope>
    <source>
        <strain evidence="2">cv. AL8/78</strain>
    </source>
</reference>
<dbReference type="Proteomes" id="UP000015105">
    <property type="component" value="Chromosome 7D"/>
</dbReference>
<dbReference type="Gramene" id="AET7Gv21193900.1">
    <property type="protein sequence ID" value="AET7Gv21193900.1"/>
    <property type="gene ID" value="AET7Gv21193900"/>
</dbReference>
<reference evidence="2" key="2">
    <citation type="journal article" date="2017" name="Nat. Plants">
        <title>The Aegilops tauschii genome reveals multiple impacts of transposons.</title>
        <authorList>
            <person name="Zhao G."/>
            <person name="Zou C."/>
            <person name="Li K."/>
            <person name="Wang K."/>
            <person name="Li T."/>
            <person name="Gao L."/>
            <person name="Zhang X."/>
            <person name="Wang H."/>
            <person name="Yang Z."/>
            <person name="Liu X."/>
            <person name="Jiang W."/>
            <person name="Mao L."/>
            <person name="Kong X."/>
            <person name="Jiao Y."/>
            <person name="Jia J."/>
        </authorList>
    </citation>
    <scope>NUCLEOTIDE SEQUENCE [LARGE SCALE GENOMIC DNA]</scope>
    <source>
        <strain evidence="2">cv. AL8/78</strain>
    </source>
</reference>
<reference evidence="1" key="3">
    <citation type="journal article" date="2017" name="Nature">
        <title>Genome sequence of the progenitor of the wheat D genome Aegilops tauschii.</title>
        <authorList>
            <person name="Luo M.C."/>
            <person name="Gu Y.Q."/>
            <person name="Puiu D."/>
            <person name="Wang H."/>
            <person name="Twardziok S.O."/>
            <person name="Deal K.R."/>
            <person name="Huo N."/>
            <person name="Zhu T."/>
            <person name="Wang L."/>
            <person name="Wang Y."/>
            <person name="McGuire P.E."/>
            <person name="Liu S."/>
            <person name="Long H."/>
            <person name="Ramasamy R.K."/>
            <person name="Rodriguez J.C."/>
            <person name="Van S.L."/>
            <person name="Yuan L."/>
            <person name="Wang Z."/>
            <person name="Xia Z."/>
            <person name="Xiao L."/>
            <person name="Anderson O.D."/>
            <person name="Ouyang S."/>
            <person name="Liang Y."/>
            <person name="Zimin A.V."/>
            <person name="Pertea G."/>
            <person name="Qi P."/>
            <person name="Bennetzen J.L."/>
            <person name="Dai X."/>
            <person name="Dawson M.W."/>
            <person name="Muller H.G."/>
            <person name="Kugler K."/>
            <person name="Rivarola-Duarte L."/>
            <person name="Spannagl M."/>
            <person name="Mayer K.F.X."/>
            <person name="Lu F.H."/>
            <person name="Bevan M.W."/>
            <person name="Leroy P."/>
            <person name="Li P."/>
            <person name="You F.M."/>
            <person name="Sun Q."/>
            <person name="Liu Z."/>
            <person name="Lyons E."/>
            <person name="Wicker T."/>
            <person name="Salzberg S.L."/>
            <person name="Devos K.M."/>
            <person name="Dvorak J."/>
        </authorList>
    </citation>
    <scope>NUCLEOTIDE SEQUENCE [LARGE SCALE GENOMIC DNA]</scope>
    <source>
        <strain evidence="1">cv. AL8/78</strain>
    </source>
</reference>